<gene>
    <name evidence="2" type="ORF">SAMN06296065_102450</name>
</gene>
<comment type="caution">
    <text evidence="2">The sequence shown here is derived from an EMBL/GenBank/DDBJ whole genome shotgun (WGS) entry which is preliminary data.</text>
</comment>
<evidence type="ECO:0000313" key="3">
    <source>
        <dbReference type="Proteomes" id="UP001157910"/>
    </source>
</evidence>
<organism evidence="2 3">
    <name type="scientific">Novosphingobium panipatense</name>
    <dbReference type="NCBI Taxonomy" id="428991"/>
    <lineage>
        <taxon>Bacteria</taxon>
        <taxon>Pseudomonadati</taxon>
        <taxon>Pseudomonadota</taxon>
        <taxon>Alphaproteobacteria</taxon>
        <taxon>Sphingomonadales</taxon>
        <taxon>Sphingomonadaceae</taxon>
        <taxon>Novosphingobium</taxon>
    </lineage>
</organism>
<accession>A0ABY1Q4Q4</accession>
<reference evidence="2 3" key="1">
    <citation type="submission" date="2017-05" db="EMBL/GenBank/DDBJ databases">
        <authorList>
            <person name="Varghese N."/>
            <person name="Submissions S."/>
        </authorList>
    </citation>
    <scope>NUCLEOTIDE SEQUENCE [LARGE SCALE GENOMIC DNA]</scope>
    <source>
        <strain evidence="2 3">SM16</strain>
    </source>
</reference>
<evidence type="ECO:0000256" key="1">
    <source>
        <dbReference type="SAM" id="Phobius"/>
    </source>
</evidence>
<keyword evidence="1" id="KW-0812">Transmembrane</keyword>
<evidence type="ECO:0008006" key="4">
    <source>
        <dbReference type="Google" id="ProtNLM"/>
    </source>
</evidence>
<keyword evidence="3" id="KW-1185">Reference proteome</keyword>
<sequence>MPQDDTVVIERLARVETKIDFIIERDRKTAETLEDHDLRIGKLESSLKLLATIGAVIVFVITFFQDWINTQLLG</sequence>
<name>A0ABY1Q4Q4_9SPHN</name>
<proteinExistence type="predicted"/>
<dbReference type="Proteomes" id="UP001157910">
    <property type="component" value="Unassembled WGS sequence"/>
</dbReference>
<keyword evidence="1" id="KW-1133">Transmembrane helix</keyword>
<keyword evidence="1" id="KW-0472">Membrane</keyword>
<evidence type="ECO:0000313" key="2">
    <source>
        <dbReference type="EMBL" id="SMP58309.1"/>
    </source>
</evidence>
<feature type="transmembrane region" description="Helical" evidence="1">
    <location>
        <begin position="49"/>
        <end position="68"/>
    </location>
</feature>
<dbReference type="EMBL" id="FXUI01000002">
    <property type="protein sequence ID" value="SMP58309.1"/>
    <property type="molecule type" value="Genomic_DNA"/>
</dbReference>
<protein>
    <recommendedName>
        <fullName evidence="4">Hemolysin XhlA</fullName>
    </recommendedName>
</protein>